<dbReference type="Proteomes" id="UP000326565">
    <property type="component" value="Unassembled WGS sequence"/>
</dbReference>
<evidence type="ECO:0000313" key="1">
    <source>
        <dbReference type="EMBL" id="KAB8070731.1"/>
    </source>
</evidence>
<name>A0A5N5WQA2_9EURO</name>
<keyword evidence="2" id="KW-1185">Reference proteome</keyword>
<evidence type="ECO:0000313" key="2">
    <source>
        <dbReference type="Proteomes" id="UP000326565"/>
    </source>
</evidence>
<proteinExistence type="predicted"/>
<accession>A0A5N5WQA2</accession>
<organism evidence="1 2">
    <name type="scientific">Aspergillus leporis</name>
    <dbReference type="NCBI Taxonomy" id="41062"/>
    <lineage>
        <taxon>Eukaryota</taxon>
        <taxon>Fungi</taxon>
        <taxon>Dikarya</taxon>
        <taxon>Ascomycota</taxon>
        <taxon>Pezizomycotina</taxon>
        <taxon>Eurotiomycetes</taxon>
        <taxon>Eurotiomycetidae</taxon>
        <taxon>Eurotiales</taxon>
        <taxon>Aspergillaceae</taxon>
        <taxon>Aspergillus</taxon>
        <taxon>Aspergillus subgen. Circumdati</taxon>
    </lineage>
</organism>
<reference evidence="1 2" key="1">
    <citation type="submission" date="2019-04" db="EMBL/GenBank/DDBJ databases">
        <title>Friends and foes A comparative genomics study of 23 Aspergillus species from section Flavi.</title>
        <authorList>
            <consortium name="DOE Joint Genome Institute"/>
            <person name="Kjaerbolling I."/>
            <person name="Vesth T."/>
            <person name="Frisvad J.C."/>
            <person name="Nybo J.L."/>
            <person name="Theobald S."/>
            <person name="Kildgaard S."/>
            <person name="Isbrandt T."/>
            <person name="Kuo A."/>
            <person name="Sato A."/>
            <person name="Lyhne E.K."/>
            <person name="Kogle M.E."/>
            <person name="Wiebenga A."/>
            <person name="Kun R.S."/>
            <person name="Lubbers R.J."/>
            <person name="Makela M.R."/>
            <person name="Barry K."/>
            <person name="Chovatia M."/>
            <person name="Clum A."/>
            <person name="Daum C."/>
            <person name="Haridas S."/>
            <person name="He G."/>
            <person name="LaButti K."/>
            <person name="Lipzen A."/>
            <person name="Mondo S."/>
            <person name="Riley R."/>
            <person name="Salamov A."/>
            <person name="Simmons B.A."/>
            <person name="Magnuson J.K."/>
            <person name="Henrissat B."/>
            <person name="Mortensen U.H."/>
            <person name="Larsen T.O."/>
            <person name="Devries R.P."/>
            <person name="Grigoriev I.V."/>
            <person name="Machida M."/>
            <person name="Baker S.E."/>
            <person name="Andersen M.R."/>
        </authorList>
    </citation>
    <scope>NUCLEOTIDE SEQUENCE [LARGE SCALE GENOMIC DNA]</scope>
    <source>
        <strain evidence="1 2">CBS 151.66</strain>
    </source>
</reference>
<sequence>MEGERRKWKKSSHARWMRQIKRQQKEIIEQRKKSGYGMEREWRRVIQYHLTVTSSRWSLVESSADDHLEERWESVTSKRTLSWMSHAIQQRDAINTTYPSIARADSIESCAQRTNFREVPIQEWRKIPNTKKHSHQQNQKKENVDPLSASNWWEPNSFPTAILALQSASLFAVKSGTLSRFSETRVEYFPSLLIGHSQY</sequence>
<protein>
    <submittedName>
        <fullName evidence="1">Uncharacterized protein</fullName>
    </submittedName>
</protein>
<gene>
    <name evidence="1" type="ORF">BDV29DRAFT_180426</name>
</gene>
<dbReference type="AlphaFoldDB" id="A0A5N5WQA2"/>
<dbReference type="EMBL" id="ML732293">
    <property type="protein sequence ID" value="KAB8070731.1"/>
    <property type="molecule type" value="Genomic_DNA"/>
</dbReference>